<protein>
    <recommendedName>
        <fullName evidence="3">DUF7735 domain-containing protein</fullName>
    </recommendedName>
</protein>
<evidence type="ECO:0000259" key="3">
    <source>
        <dbReference type="Pfam" id="PF24870"/>
    </source>
</evidence>
<feature type="signal peptide" evidence="2">
    <location>
        <begin position="1"/>
        <end position="19"/>
    </location>
</feature>
<evidence type="ECO:0000313" key="5">
    <source>
        <dbReference type="Proteomes" id="UP000829685"/>
    </source>
</evidence>
<feature type="compositionally biased region" description="Low complexity" evidence="1">
    <location>
        <begin position="161"/>
        <end position="177"/>
    </location>
</feature>
<feature type="domain" description="DUF7735" evidence="3">
    <location>
        <begin position="76"/>
        <end position="133"/>
    </location>
</feature>
<dbReference type="AlphaFoldDB" id="A0A9P9WMF6"/>
<evidence type="ECO:0000256" key="2">
    <source>
        <dbReference type="SAM" id="SignalP"/>
    </source>
</evidence>
<gene>
    <name evidence="4" type="ORF">JX265_006020</name>
</gene>
<accession>A0A9P9WMF6</accession>
<dbReference type="InterPro" id="IPR056637">
    <property type="entry name" value="DUF7735"/>
</dbReference>
<keyword evidence="5" id="KW-1185">Reference proteome</keyword>
<reference evidence="4" key="1">
    <citation type="submission" date="2021-03" db="EMBL/GenBank/DDBJ databases">
        <title>Revisited historic fungal species revealed as producer of novel bioactive compounds through whole genome sequencing and comparative genomics.</title>
        <authorList>
            <person name="Vignolle G.A."/>
            <person name="Hochenegger N."/>
            <person name="Mach R.L."/>
            <person name="Mach-Aigner A.R."/>
            <person name="Javad Rahimi M."/>
            <person name="Salim K.A."/>
            <person name="Chan C.M."/>
            <person name="Lim L.B.L."/>
            <person name="Cai F."/>
            <person name="Druzhinina I.S."/>
            <person name="U'Ren J.M."/>
            <person name="Derntl C."/>
        </authorList>
    </citation>
    <scope>NUCLEOTIDE SEQUENCE</scope>
    <source>
        <strain evidence="4">TUCIM 5799</strain>
    </source>
</reference>
<evidence type="ECO:0000313" key="4">
    <source>
        <dbReference type="EMBL" id="KAI1870980.1"/>
    </source>
</evidence>
<comment type="caution">
    <text evidence="4">The sequence shown here is derived from an EMBL/GenBank/DDBJ whole genome shotgun (WGS) entry which is preliminary data.</text>
</comment>
<dbReference type="EMBL" id="JAFIMR010000013">
    <property type="protein sequence ID" value="KAI1870980.1"/>
    <property type="molecule type" value="Genomic_DNA"/>
</dbReference>
<feature type="region of interest" description="Disordered" evidence="1">
    <location>
        <begin position="157"/>
        <end position="177"/>
    </location>
</feature>
<feature type="chain" id="PRO_5040369108" description="DUF7735 domain-containing protein" evidence="2">
    <location>
        <begin position="20"/>
        <end position="201"/>
    </location>
</feature>
<proteinExistence type="predicted"/>
<dbReference type="Pfam" id="PF24870">
    <property type="entry name" value="DUF7735"/>
    <property type="match status" value="1"/>
</dbReference>
<name>A0A9P9WMF6_9PEZI</name>
<organism evidence="4 5">
    <name type="scientific">Neoarthrinium moseri</name>
    <dbReference type="NCBI Taxonomy" id="1658444"/>
    <lineage>
        <taxon>Eukaryota</taxon>
        <taxon>Fungi</taxon>
        <taxon>Dikarya</taxon>
        <taxon>Ascomycota</taxon>
        <taxon>Pezizomycotina</taxon>
        <taxon>Sordariomycetes</taxon>
        <taxon>Xylariomycetidae</taxon>
        <taxon>Amphisphaeriales</taxon>
        <taxon>Apiosporaceae</taxon>
        <taxon>Neoarthrinium</taxon>
    </lineage>
</organism>
<dbReference type="Proteomes" id="UP000829685">
    <property type="component" value="Unassembled WGS sequence"/>
</dbReference>
<sequence>MYAESILVALVGFASTASAAYDPRALNGIQNLKPGVAVRQEGTACTASALSIAASIPTPTGELLSLLSSYAATADVTNPTQACEITAAIPSSLSSQYSSYDSAVSSWYDGESSNIADLISKCSSDPLAQTISSAIGDLNAYTASGCSGLTATGTQSVQSETGSASSVPSTTTPATAGVPKPTAAIAGAAAAAGFIGAVAML</sequence>
<keyword evidence="2" id="KW-0732">Signal</keyword>
<evidence type="ECO:0000256" key="1">
    <source>
        <dbReference type="SAM" id="MobiDB-lite"/>
    </source>
</evidence>